<dbReference type="EMBL" id="JAJHNU010000001">
    <property type="protein sequence ID" value="MDN4120702.1"/>
    <property type="molecule type" value="Genomic_DNA"/>
</dbReference>
<gene>
    <name evidence="2" type="ORF">LMS43_05325</name>
</gene>
<evidence type="ECO:0000313" key="3">
    <source>
        <dbReference type="Proteomes" id="UP001168613"/>
    </source>
</evidence>
<protein>
    <submittedName>
        <fullName evidence="2">DUF3613 domain-containing protein</fullName>
    </submittedName>
</protein>
<comment type="caution">
    <text evidence="2">The sequence shown here is derived from an EMBL/GenBank/DDBJ whole genome shotgun (WGS) entry which is preliminary data.</text>
</comment>
<reference evidence="2" key="1">
    <citation type="submission" date="2021-11" db="EMBL/GenBank/DDBJ databases">
        <title>Draft genome sequence of Alcaligenes endophyticus type strain CCUG 75668T.</title>
        <authorList>
            <person name="Salva-Serra F."/>
            <person name="Duran R.E."/>
            <person name="Seeger M."/>
            <person name="Moore E.R.B."/>
            <person name="Jaen-Luchoro D."/>
        </authorList>
    </citation>
    <scope>NUCLEOTIDE SEQUENCE</scope>
    <source>
        <strain evidence="2">CCUG 75668</strain>
    </source>
</reference>
<proteinExistence type="predicted"/>
<feature type="chain" id="PRO_5047492652" evidence="1">
    <location>
        <begin position="22"/>
        <end position="153"/>
    </location>
</feature>
<organism evidence="2 3">
    <name type="scientific">Alcaligenes endophyticus</name>
    <dbReference type="NCBI Taxonomy" id="1929088"/>
    <lineage>
        <taxon>Bacteria</taxon>
        <taxon>Pseudomonadati</taxon>
        <taxon>Pseudomonadota</taxon>
        <taxon>Betaproteobacteria</taxon>
        <taxon>Burkholderiales</taxon>
        <taxon>Alcaligenaceae</taxon>
        <taxon>Alcaligenes</taxon>
    </lineage>
</organism>
<evidence type="ECO:0000313" key="2">
    <source>
        <dbReference type="EMBL" id="MDN4120702.1"/>
    </source>
</evidence>
<dbReference type="RefSeq" id="WP_266124416.1">
    <property type="nucleotide sequence ID" value="NZ_JAJHNU010000001.1"/>
</dbReference>
<dbReference type="InterPro" id="IPR022053">
    <property type="entry name" value="DUF3613"/>
</dbReference>
<feature type="signal peptide" evidence="1">
    <location>
        <begin position="1"/>
        <end position="21"/>
    </location>
</feature>
<name>A0ABT8EHD2_9BURK</name>
<keyword evidence="3" id="KW-1185">Reference proteome</keyword>
<evidence type="ECO:0000256" key="1">
    <source>
        <dbReference type="SAM" id="SignalP"/>
    </source>
</evidence>
<keyword evidence="1" id="KW-0732">Signal</keyword>
<dbReference type="Pfam" id="PF12266">
    <property type="entry name" value="DUF3613"/>
    <property type="match status" value="1"/>
</dbReference>
<dbReference type="Proteomes" id="UP001168613">
    <property type="component" value="Unassembled WGS sequence"/>
</dbReference>
<accession>A0ABT8EHD2</accession>
<sequence>MNLKSTVMALAGLLCFNVATAQTGPLTADIQAPVQTFSIADQDKSGSTESGAANAEPEPYQRYDLSAKQVHPWPEAEGLNPTVQTGRRHIPPVIGIGDDTRRLLRMQADPQRAGRVVPVSGAAASRAWERYVNSFTHPIPEFMEERISTGSTR</sequence>